<gene>
    <name evidence="2" type="ORF">PVAP13_6NG015237</name>
</gene>
<dbReference type="Proteomes" id="UP000823388">
    <property type="component" value="Chromosome 6N"/>
</dbReference>
<evidence type="ECO:0000256" key="1">
    <source>
        <dbReference type="SAM" id="MobiDB-lite"/>
    </source>
</evidence>
<evidence type="ECO:0000313" key="2">
    <source>
        <dbReference type="EMBL" id="KAG2576249.1"/>
    </source>
</evidence>
<keyword evidence="3" id="KW-1185">Reference proteome</keyword>
<evidence type="ECO:0000313" key="3">
    <source>
        <dbReference type="Proteomes" id="UP000823388"/>
    </source>
</evidence>
<feature type="region of interest" description="Disordered" evidence="1">
    <location>
        <begin position="45"/>
        <end position="154"/>
    </location>
</feature>
<accession>A0A8T0QT99</accession>
<proteinExistence type="predicted"/>
<sequence length="154" mass="17506">MESRGSLWWQGGGHCSRRWRKRWFMGGSLRSRRWFMGGSLQRRGYVELPGARPGHGSPDPNNPTQPARKKTRPELRGGWARAVFFDPQQSTGRARAVIFDPKPDPTRKNPTQRPKNPTQPEKKPDPTRLRRVHGPTRPDPVIGTGRARAVLCDP</sequence>
<feature type="compositionally biased region" description="Polar residues" evidence="1">
    <location>
        <begin position="108"/>
        <end position="119"/>
    </location>
</feature>
<comment type="caution">
    <text evidence="2">The sequence shown here is derived from an EMBL/GenBank/DDBJ whole genome shotgun (WGS) entry which is preliminary data.</text>
</comment>
<dbReference type="AlphaFoldDB" id="A0A8T0QT99"/>
<protein>
    <submittedName>
        <fullName evidence="2">Uncharacterized protein</fullName>
    </submittedName>
</protein>
<name>A0A8T0QT99_PANVG</name>
<dbReference type="EMBL" id="CM029048">
    <property type="protein sequence ID" value="KAG2576249.1"/>
    <property type="molecule type" value="Genomic_DNA"/>
</dbReference>
<reference evidence="2" key="1">
    <citation type="submission" date="2020-05" db="EMBL/GenBank/DDBJ databases">
        <title>WGS assembly of Panicum virgatum.</title>
        <authorList>
            <person name="Lovell J.T."/>
            <person name="Jenkins J."/>
            <person name="Shu S."/>
            <person name="Juenger T.E."/>
            <person name="Schmutz J."/>
        </authorList>
    </citation>
    <scope>NUCLEOTIDE SEQUENCE</scope>
    <source>
        <strain evidence="2">AP13</strain>
    </source>
</reference>
<organism evidence="2 3">
    <name type="scientific">Panicum virgatum</name>
    <name type="common">Blackwell switchgrass</name>
    <dbReference type="NCBI Taxonomy" id="38727"/>
    <lineage>
        <taxon>Eukaryota</taxon>
        <taxon>Viridiplantae</taxon>
        <taxon>Streptophyta</taxon>
        <taxon>Embryophyta</taxon>
        <taxon>Tracheophyta</taxon>
        <taxon>Spermatophyta</taxon>
        <taxon>Magnoliopsida</taxon>
        <taxon>Liliopsida</taxon>
        <taxon>Poales</taxon>
        <taxon>Poaceae</taxon>
        <taxon>PACMAD clade</taxon>
        <taxon>Panicoideae</taxon>
        <taxon>Panicodae</taxon>
        <taxon>Paniceae</taxon>
        <taxon>Panicinae</taxon>
        <taxon>Panicum</taxon>
        <taxon>Panicum sect. Hiantes</taxon>
    </lineage>
</organism>